<dbReference type="Pfam" id="PF02018">
    <property type="entry name" value="CBM_4_9"/>
    <property type="match status" value="1"/>
</dbReference>
<evidence type="ECO:0000256" key="3">
    <source>
        <dbReference type="SAM" id="SignalP"/>
    </source>
</evidence>
<proteinExistence type="predicted"/>
<evidence type="ECO:0000259" key="5">
    <source>
        <dbReference type="Pfam" id="PF18962"/>
    </source>
</evidence>
<dbReference type="KEGG" id="aev:EI546_08695"/>
<gene>
    <name evidence="6" type="ORF">EI546_08695</name>
</gene>
<evidence type="ECO:0000313" key="6">
    <source>
        <dbReference type="EMBL" id="QAA81792.1"/>
    </source>
</evidence>
<evidence type="ECO:0000256" key="2">
    <source>
        <dbReference type="ARBA" id="ARBA00022801"/>
    </source>
</evidence>
<name>A0A410G3D8_9FLAO</name>
<dbReference type="Proteomes" id="UP000285517">
    <property type="component" value="Chromosome"/>
</dbReference>
<dbReference type="RefSeq" id="WP_128250173.1">
    <property type="nucleotide sequence ID" value="NZ_CP034951.1"/>
</dbReference>
<feature type="signal peptide" evidence="3">
    <location>
        <begin position="1"/>
        <end position="22"/>
    </location>
</feature>
<organism evidence="6 7">
    <name type="scientific">Aequorivita ciconiae</name>
    <dbReference type="NCBI Taxonomy" id="2494375"/>
    <lineage>
        <taxon>Bacteria</taxon>
        <taxon>Pseudomonadati</taxon>
        <taxon>Bacteroidota</taxon>
        <taxon>Flavobacteriia</taxon>
        <taxon>Flavobacteriales</taxon>
        <taxon>Flavobacteriaceae</taxon>
        <taxon>Aequorivita</taxon>
    </lineage>
</organism>
<keyword evidence="1 3" id="KW-0732">Signal</keyword>
<protein>
    <submittedName>
        <fullName evidence="6">T9SS type A sorting domain-containing protein</fullName>
    </submittedName>
</protein>
<keyword evidence="7" id="KW-1185">Reference proteome</keyword>
<evidence type="ECO:0000256" key="1">
    <source>
        <dbReference type="ARBA" id="ARBA00022729"/>
    </source>
</evidence>
<feature type="domain" description="CBM-cenC" evidence="4">
    <location>
        <begin position="213"/>
        <end position="337"/>
    </location>
</feature>
<evidence type="ECO:0000259" key="4">
    <source>
        <dbReference type="Pfam" id="PF02018"/>
    </source>
</evidence>
<dbReference type="InterPro" id="IPR003305">
    <property type="entry name" value="CenC_carb-bd"/>
</dbReference>
<evidence type="ECO:0000313" key="7">
    <source>
        <dbReference type="Proteomes" id="UP000285517"/>
    </source>
</evidence>
<reference evidence="6 7" key="1">
    <citation type="submission" date="2019-01" db="EMBL/GenBank/DDBJ databases">
        <title>Complete genome sequencing of Aequorivita sp. H23M31.</title>
        <authorList>
            <person name="Bae J.-W."/>
        </authorList>
    </citation>
    <scope>NUCLEOTIDE SEQUENCE [LARGE SCALE GENOMIC DNA]</scope>
    <source>
        <strain evidence="6 7">H23M31</strain>
    </source>
</reference>
<dbReference type="Gene3D" id="2.60.120.260">
    <property type="entry name" value="Galactose-binding domain-like"/>
    <property type="match status" value="1"/>
</dbReference>
<dbReference type="InterPro" id="IPR026444">
    <property type="entry name" value="Secre_tail"/>
</dbReference>
<dbReference type="EMBL" id="CP034951">
    <property type="protein sequence ID" value="QAA81792.1"/>
    <property type="molecule type" value="Genomic_DNA"/>
</dbReference>
<feature type="chain" id="PRO_5019188764" evidence="3">
    <location>
        <begin position="23"/>
        <end position="956"/>
    </location>
</feature>
<dbReference type="AlphaFoldDB" id="A0A410G3D8"/>
<dbReference type="OrthoDB" id="869215at2"/>
<accession>A0A410G3D8</accession>
<dbReference type="NCBIfam" id="TIGR04183">
    <property type="entry name" value="Por_Secre_tail"/>
    <property type="match status" value="1"/>
</dbReference>
<keyword evidence="2" id="KW-0378">Hydrolase</keyword>
<feature type="domain" description="Secretion system C-terminal sorting" evidence="5">
    <location>
        <begin position="879"/>
        <end position="950"/>
    </location>
</feature>
<dbReference type="GO" id="GO:0016798">
    <property type="term" value="F:hydrolase activity, acting on glycosyl bonds"/>
    <property type="evidence" value="ECO:0007669"/>
    <property type="project" value="InterPro"/>
</dbReference>
<dbReference type="Pfam" id="PF18962">
    <property type="entry name" value="Por_Secre_tail"/>
    <property type="match status" value="1"/>
</dbReference>
<sequence>MKKITLLFFSLMTTLFALQANAQVVTIGTQVGTSAFLPIDGGWGYSYSQQLVYSNQINTAGNITSISFYFDSGGPTNSDNWAIYLGHTAKTSFSSNTDWVLSTSLVKVFDGDVTFPAGGNWMTINFTNSFPYNGMDNLVIAVDENKPGDNLNGGGTKFGKTANVGSYRSIIYRNDNTNPNPASPPAATFRNNYINNMLLGFAVGCPAGIPFTEDFENSYTDGADLGGCWSQESVAGTENWVTRTQSDTYNRSARSGSEYITLAKDNNDWIFYALDLEEDTYYELKFYAKQDQNESVFVRASYGVSSTAAAMVNTITNNTLVTDTYQEFSGIFTPPSTGTYYIGIKGKHQNPTGEYMSLDDVSVNEIVEDYVYEGGAWHPHSPSTDPSTTKSVLVVNGTADLVGDTYINNLSVKPGAKLSIKNVLYLTAGGDVINDGEIIFLSDEDADGELAKVSESSHFSGSGIVTMHKYMSGNRAYRIVSSSVNTGNTINHSWQEGVHNTGTSFPADNQNPNLGYGTHITGSKTGDNGFDATLTGNPSMYTVSTLTQEYEAIPNTDNIILKAGTPYLLYVRGDRSVDLTDNSAGDGVTTILRASGELAHGFHTQVYEVIEAGDFVMFGNPYQSAVNMETVFNNSSNVNDEFLYIYDPTFGTIGGWATVTMSTNTAGGEAVGSQANKYLQVGQGAQVASLGSGDVTIAFKQDDKAPGNHTQTSATGETLLAENMLTVQVFTTERYNTGGRLHDGFRMMFDGNFSNELDRYDAVKPFNFAENFGIDHDGTYLSVERREMPVPSETYQLYSTGYTQAEYTLLLTVVGLEDVSLYLDDSFTGTSTLLEAGDNTYDFSVSADYPLSKSVDRFSIRTEQRLGLEDNNMLSGIRLFPNPIDNNIFNISAPNLDGQTVEISINDMLGRQVFTSQPTFSGSTVKIDLAQELKSGVYMVTISSNGESQSLRVIKR</sequence>
<dbReference type="NCBIfam" id="NF038128">
    <property type="entry name" value="choice_anch_J"/>
    <property type="match status" value="1"/>
</dbReference>